<evidence type="ECO:0000313" key="1">
    <source>
        <dbReference type="EMBL" id="MCO8275406.1"/>
    </source>
</evidence>
<name>A0ABT1DZE3_9ACTN</name>
<gene>
    <name evidence="1" type="ORF">M1L60_32975</name>
</gene>
<comment type="caution">
    <text evidence="1">The sequence shown here is derived from an EMBL/GenBank/DDBJ whole genome shotgun (WGS) entry which is preliminary data.</text>
</comment>
<reference evidence="1 2" key="1">
    <citation type="submission" date="2022-06" db="EMBL/GenBank/DDBJ databases">
        <title>New Species of the Genus Actinoplanes, ActinopZanes ferrugineus.</title>
        <authorList>
            <person name="Ding P."/>
        </authorList>
    </citation>
    <scope>NUCLEOTIDE SEQUENCE [LARGE SCALE GENOMIC DNA]</scope>
    <source>
        <strain evidence="1 2">TRM88003</strain>
    </source>
</reference>
<protein>
    <submittedName>
        <fullName evidence="1">SCO2524 family protein</fullName>
    </submittedName>
</protein>
<organism evidence="1 2">
    <name type="scientific">Paractinoplanes aksuensis</name>
    <dbReference type="NCBI Taxonomy" id="2939490"/>
    <lineage>
        <taxon>Bacteria</taxon>
        <taxon>Bacillati</taxon>
        <taxon>Actinomycetota</taxon>
        <taxon>Actinomycetes</taxon>
        <taxon>Micromonosporales</taxon>
        <taxon>Micromonosporaceae</taxon>
        <taxon>Paractinoplanes</taxon>
    </lineage>
</organism>
<sequence>MRLQPRQQLLDVWEALARTSWDNGEWASGGRFGGNSISDAEQLLCLLLPATQIEAFNLDRPDQTADRMVHALRRMGTATDIPRVITKLLNDYFERYTEDGTAVFSGGSYYELLETDHVDKTAPPELQGLPIVDSYALSITLSLATLGFVRVYRRSVTREDMRSAIGGLEAAASLRLSAAMVGLLRSFSVNVFAVDSPEGDRLCTTVNQNSMPRRAVVHQLHLRLRQTIASFREVLIGSGQTNDLELPDRLFECGWSWTVVRGAPKIDTVEKIGEQAPGVGQDKPYLYFTVIALNAVENLFSERTRILGLLNEEQQRLARALQLRSDLTRTYWATVATFGESGKWPLENIPWRTTDGEQSDYFTLQVTALAVKGLEQVRSSDAELARVGRILATLAERARITSRAVVDDPNLVMHYPGVRLALGGSDEPVDTDEKLPLLAWSVPEFAALLLLRSANVAALIGDPEERSRLLDLGDQVWDHLARRRLQSGQGSGLWDDASRVFPELGRSGQKTSWYYTERVVEALVTVAKVLDQPPSRNEELANYAGDLLREAEQIYDRELLNGSAEGGPGLRNTLQRVDITLRRAREIRTERPGTSAALALDILRELDRLDAARGDSFSEA</sequence>
<proteinExistence type="predicted"/>
<dbReference type="EMBL" id="JAMYJR010000037">
    <property type="protein sequence ID" value="MCO8275406.1"/>
    <property type="molecule type" value="Genomic_DNA"/>
</dbReference>
<accession>A0ABT1DZE3</accession>
<dbReference type="NCBIfam" id="NF040567">
    <property type="entry name" value="SCO2524_fam"/>
    <property type="match status" value="1"/>
</dbReference>
<keyword evidence="2" id="KW-1185">Reference proteome</keyword>
<evidence type="ECO:0000313" key="2">
    <source>
        <dbReference type="Proteomes" id="UP001523369"/>
    </source>
</evidence>
<dbReference type="RefSeq" id="WP_253241464.1">
    <property type="nucleotide sequence ID" value="NZ_JAMYJR010000037.1"/>
</dbReference>
<dbReference type="InterPro" id="IPR049777">
    <property type="entry name" value="SCO2524-like"/>
</dbReference>
<dbReference type="Proteomes" id="UP001523369">
    <property type="component" value="Unassembled WGS sequence"/>
</dbReference>